<feature type="compositionally biased region" description="Basic and acidic residues" evidence="4">
    <location>
        <begin position="92"/>
        <end position="107"/>
    </location>
</feature>
<proteinExistence type="inferred from homology"/>
<evidence type="ECO:0000313" key="6">
    <source>
        <dbReference type="Proteomes" id="UP000710432"/>
    </source>
</evidence>
<reference evidence="5" key="1">
    <citation type="submission" date="2020-03" db="EMBL/GenBank/DDBJ databases">
        <title>Studies in the Genomics of Life Span.</title>
        <authorList>
            <person name="Glass D."/>
        </authorList>
    </citation>
    <scope>NUCLEOTIDE SEQUENCE</scope>
    <source>
        <strain evidence="5">LTLLF</strain>
        <tissue evidence="5">Muscle</tissue>
    </source>
</reference>
<evidence type="ECO:0000256" key="1">
    <source>
        <dbReference type="ARBA" id="ARBA00006484"/>
    </source>
</evidence>
<feature type="region of interest" description="Disordered" evidence="4">
    <location>
        <begin position="78"/>
        <end position="138"/>
    </location>
</feature>
<gene>
    <name evidence="5" type="ORF">LTLLF_209070</name>
</gene>
<sequence>MEALLLGAGLLLGAYVLVYYNLVKAPPCGGIGSLRGRTAVVTGANSGIGKMTALELARRGARVVLACRSRERGEAAVFDLRQVRPQGDTEGGAERREESRSERKEPHCPLNTEEDAGTTVDTQNQIPPPRRLTQERSR</sequence>
<dbReference type="Pfam" id="PF00106">
    <property type="entry name" value="adh_short"/>
    <property type="match status" value="1"/>
</dbReference>
<name>A0A8J6GZL7_MICOH</name>
<comment type="similarity">
    <text evidence="1">Belongs to the short-chain dehydrogenases/reductases (SDR) family.</text>
</comment>
<keyword evidence="3" id="KW-0560">Oxidoreductase</keyword>
<dbReference type="SUPFAM" id="SSF51735">
    <property type="entry name" value="NAD(P)-binding Rossmann-fold domains"/>
    <property type="match status" value="1"/>
</dbReference>
<dbReference type="AlphaFoldDB" id="A0A8J6GZL7"/>
<comment type="caution">
    <text evidence="5">The sequence shown here is derived from an EMBL/GenBank/DDBJ whole genome shotgun (WGS) entry which is preliminary data.</text>
</comment>
<evidence type="ECO:0000256" key="2">
    <source>
        <dbReference type="ARBA" id="ARBA00022857"/>
    </source>
</evidence>
<keyword evidence="2" id="KW-0521">NADP</keyword>
<dbReference type="InterPro" id="IPR002347">
    <property type="entry name" value="SDR_fam"/>
</dbReference>
<evidence type="ECO:0000313" key="5">
    <source>
        <dbReference type="EMBL" id="KAH0519184.1"/>
    </source>
</evidence>
<dbReference type="Proteomes" id="UP000710432">
    <property type="component" value="Unassembled WGS sequence"/>
</dbReference>
<dbReference type="EMBL" id="JAATJU010007687">
    <property type="protein sequence ID" value="KAH0519184.1"/>
    <property type="molecule type" value="Genomic_DNA"/>
</dbReference>
<dbReference type="PANTHER" id="PTHR43157:SF44">
    <property type="entry name" value="DEHYDROGENASE_REDUCTASE SDR FAMILY MEMBER 13"/>
    <property type="match status" value="1"/>
</dbReference>
<evidence type="ECO:0000256" key="3">
    <source>
        <dbReference type="ARBA" id="ARBA00023002"/>
    </source>
</evidence>
<dbReference type="InterPro" id="IPR036291">
    <property type="entry name" value="NAD(P)-bd_dom_sf"/>
</dbReference>
<organism evidence="5 6">
    <name type="scientific">Microtus ochrogaster</name>
    <name type="common">Prairie vole</name>
    <dbReference type="NCBI Taxonomy" id="79684"/>
    <lineage>
        <taxon>Eukaryota</taxon>
        <taxon>Metazoa</taxon>
        <taxon>Chordata</taxon>
        <taxon>Craniata</taxon>
        <taxon>Vertebrata</taxon>
        <taxon>Euteleostomi</taxon>
        <taxon>Mammalia</taxon>
        <taxon>Eutheria</taxon>
        <taxon>Euarchontoglires</taxon>
        <taxon>Glires</taxon>
        <taxon>Rodentia</taxon>
        <taxon>Myomorpha</taxon>
        <taxon>Muroidea</taxon>
        <taxon>Cricetidae</taxon>
        <taxon>Arvicolinae</taxon>
        <taxon>Microtus</taxon>
    </lineage>
</organism>
<protein>
    <submittedName>
        <fullName evidence="5">Dehydrogenase/reductase SDR family member 13</fullName>
    </submittedName>
</protein>
<dbReference type="Gene3D" id="3.40.50.720">
    <property type="entry name" value="NAD(P)-binding Rossmann-like Domain"/>
    <property type="match status" value="1"/>
</dbReference>
<accession>A0A8J6GZL7</accession>
<dbReference type="PANTHER" id="PTHR43157">
    <property type="entry name" value="PHOSPHATIDYLINOSITOL-GLYCAN BIOSYNTHESIS CLASS F PROTEIN-RELATED"/>
    <property type="match status" value="1"/>
</dbReference>
<dbReference type="GO" id="GO:0016491">
    <property type="term" value="F:oxidoreductase activity"/>
    <property type="evidence" value="ECO:0007669"/>
    <property type="project" value="UniProtKB-KW"/>
</dbReference>
<evidence type="ECO:0000256" key="4">
    <source>
        <dbReference type="SAM" id="MobiDB-lite"/>
    </source>
</evidence>